<reference evidence="6 7" key="1">
    <citation type="journal article" date="2016" name="Nat. Commun.">
        <title>Thousands of microbial genomes shed light on interconnected biogeochemical processes in an aquifer system.</title>
        <authorList>
            <person name="Anantharaman K."/>
            <person name="Brown C.T."/>
            <person name="Hug L.A."/>
            <person name="Sharon I."/>
            <person name="Castelle C.J."/>
            <person name="Probst A.J."/>
            <person name="Thomas B.C."/>
            <person name="Singh A."/>
            <person name="Wilkins M.J."/>
            <person name="Karaoz U."/>
            <person name="Brodie E.L."/>
            <person name="Williams K.H."/>
            <person name="Hubbard S.S."/>
            <person name="Banfield J.F."/>
        </authorList>
    </citation>
    <scope>NUCLEOTIDE SEQUENCE [LARGE SCALE GENOMIC DNA]</scope>
</reference>
<name>A0A1F5SBM4_9BACT</name>
<evidence type="ECO:0000256" key="2">
    <source>
        <dbReference type="ARBA" id="ARBA00022741"/>
    </source>
</evidence>
<dbReference type="STRING" id="1797989.A3H66_00980"/>
<dbReference type="GO" id="GO:0016881">
    <property type="term" value="F:acid-amino acid ligase activity"/>
    <property type="evidence" value="ECO:0007669"/>
    <property type="project" value="InterPro"/>
</dbReference>
<evidence type="ECO:0000313" key="6">
    <source>
        <dbReference type="EMBL" id="OGF24094.1"/>
    </source>
</evidence>
<dbReference type="GO" id="GO:0005524">
    <property type="term" value="F:ATP binding"/>
    <property type="evidence" value="ECO:0007669"/>
    <property type="project" value="UniProtKB-KW"/>
</dbReference>
<dbReference type="SUPFAM" id="SSF53623">
    <property type="entry name" value="MurD-like peptide ligases, catalytic domain"/>
    <property type="match status" value="1"/>
</dbReference>
<evidence type="ECO:0000259" key="5">
    <source>
        <dbReference type="Pfam" id="PF08245"/>
    </source>
</evidence>
<dbReference type="EMBL" id="MFFW01000038">
    <property type="protein sequence ID" value="OGF24094.1"/>
    <property type="molecule type" value="Genomic_DNA"/>
</dbReference>
<evidence type="ECO:0000256" key="1">
    <source>
        <dbReference type="ARBA" id="ARBA00022598"/>
    </source>
</evidence>
<accession>A0A1F5SBM4</accession>
<dbReference type="Proteomes" id="UP000178783">
    <property type="component" value="Unassembled WGS sequence"/>
</dbReference>
<dbReference type="PANTHER" id="PTHR43024:SF1">
    <property type="entry name" value="UDP-N-ACETYLMURAMOYL-TRIPEPTIDE--D-ALANYL-D-ALANINE LIGASE"/>
    <property type="match status" value="1"/>
</dbReference>
<keyword evidence="2" id="KW-0547">Nucleotide-binding</keyword>
<dbReference type="Gene3D" id="3.40.1190.10">
    <property type="entry name" value="Mur-like, catalytic domain"/>
    <property type="match status" value="1"/>
</dbReference>
<keyword evidence="1" id="KW-0436">Ligase</keyword>
<feature type="transmembrane region" description="Helical" evidence="4">
    <location>
        <begin position="21"/>
        <end position="39"/>
    </location>
</feature>
<dbReference type="Pfam" id="PF08245">
    <property type="entry name" value="Mur_ligase_M"/>
    <property type="match status" value="1"/>
</dbReference>
<evidence type="ECO:0000313" key="7">
    <source>
        <dbReference type="Proteomes" id="UP000178783"/>
    </source>
</evidence>
<proteinExistence type="predicted"/>
<dbReference type="AlphaFoldDB" id="A0A1F5SBM4"/>
<keyword evidence="4" id="KW-0812">Transmembrane</keyword>
<organism evidence="6 7">
    <name type="scientific">Candidatus Falkowbacteria bacterium RIFCSPLOWO2_02_FULL_45_21</name>
    <dbReference type="NCBI Taxonomy" id="1797989"/>
    <lineage>
        <taxon>Bacteria</taxon>
        <taxon>Candidatus Falkowiibacteriota</taxon>
    </lineage>
</organism>
<keyword evidence="4" id="KW-1133">Transmembrane helix</keyword>
<comment type="caution">
    <text evidence="6">The sequence shown here is derived from an EMBL/GenBank/DDBJ whole genome shotgun (WGS) entry which is preliminary data.</text>
</comment>
<feature type="domain" description="Mur ligase central" evidence="5">
    <location>
        <begin position="103"/>
        <end position="237"/>
    </location>
</feature>
<evidence type="ECO:0000256" key="3">
    <source>
        <dbReference type="ARBA" id="ARBA00022840"/>
    </source>
</evidence>
<dbReference type="InterPro" id="IPR013221">
    <property type="entry name" value="Mur_ligase_cen"/>
</dbReference>
<dbReference type="InterPro" id="IPR036565">
    <property type="entry name" value="Mur-like_cat_sf"/>
</dbReference>
<gene>
    <name evidence="6" type="ORF">A3H66_00980</name>
</gene>
<sequence length="260" mass="29655">MKTLLKQILKYYLKYITKLVLAIYRPLIIGVSGSINVIFTKEEIKRQLEAAGLAARFNPKNFNTEIGLPLAILNLPSGYNSYKNWPPIIWRAFKSIFYLKLPKILVLGLGVSDPGDMKYLMSLVKPDIGVITDITQRYIESFDDMDKLVGEYEIFTKAIKKNGYLILNYDNPRLRQLAQTVNQATIFFGLGKAGSGLKNYWRGEIIEKTTAGQIIRVTDERQAASYQVNRFGQHHVYARLTGLIVKKIVLNFKTGSRQRL</sequence>
<keyword evidence="4" id="KW-0472">Membrane</keyword>
<keyword evidence="3" id="KW-0067">ATP-binding</keyword>
<dbReference type="PANTHER" id="PTHR43024">
    <property type="entry name" value="UDP-N-ACETYLMURAMOYL-TRIPEPTIDE--D-ALANYL-D-ALANINE LIGASE"/>
    <property type="match status" value="1"/>
</dbReference>
<dbReference type="InterPro" id="IPR051046">
    <property type="entry name" value="MurCDEF_CellWall_CoF430Synth"/>
</dbReference>
<evidence type="ECO:0000256" key="4">
    <source>
        <dbReference type="SAM" id="Phobius"/>
    </source>
</evidence>
<protein>
    <recommendedName>
        <fullName evidence="5">Mur ligase central domain-containing protein</fullName>
    </recommendedName>
</protein>